<keyword evidence="2" id="KW-1185">Reference proteome</keyword>
<dbReference type="Proteomes" id="UP001497680">
    <property type="component" value="Unassembled WGS sequence"/>
</dbReference>
<accession>A0ACC0CWF5</accession>
<dbReference type="EMBL" id="MU394333">
    <property type="protein sequence ID" value="KAI6084723.1"/>
    <property type="molecule type" value="Genomic_DNA"/>
</dbReference>
<evidence type="ECO:0000313" key="2">
    <source>
        <dbReference type="Proteomes" id="UP001497680"/>
    </source>
</evidence>
<protein>
    <submittedName>
        <fullName evidence="1">Uncharacterized protein</fullName>
    </submittedName>
</protein>
<comment type="caution">
    <text evidence="1">The sequence shown here is derived from an EMBL/GenBank/DDBJ whole genome shotgun (WGS) entry which is preliminary data.</text>
</comment>
<evidence type="ECO:0000313" key="1">
    <source>
        <dbReference type="EMBL" id="KAI6084723.1"/>
    </source>
</evidence>
<reference evidence="1 2" key="1">
    <citation type="journal article" date="2022" name="New Phytol.">
        <title>Ecological generalism drives hyperdiversity of secondary metabolite gene clusters in xylarialean endophytes.</title>
        <authorList>
            <person name="Franco M.E.E."/>
            <person name="Wisecaver J.H."/>
            <person name="Arnold A.E."/>
            <person name="Ju Y.M."/>
            <person name="Slot J.C."/>
            <person name="Ahrendt S."/>
            <person name="Moore L.P."/>
            <person name="Eastman K.E."/>
            <person name="Scott K."/>
            <person name="Konkel Z."/>
            <person name="Mondo S.J."/>
            <person name="Kuo A."/>
            <person name="Hayes R.D."/>
            <person name="Haridas S."/>
            <person name="Andreopoulos B."/>
            <person name="Riley R."/>
            <person name="LaButti K."/>
            <person name="Pangilinan J."/>
            <person name="Lipzen A."/>
            <person name="Amirebrahimi M."/>
            <person name="Yan J."/>
            <person name="Adam C."/>
            <person name="Keymanesh K."/>
            <person name="Ng V."/>
            <person name="Louie K."/>
            <person name="Northen T."/>
            <person name="Drula E."/>
            <person name="Henrissat B."/>
            <person name="Hsieh H.M."/>
            <person name="Youens-Clark K."/>
            <person name="Lutzoni F."/>
            <person name="Miadlikowska J."/>
            <person name="Eastwood D.C."/>
            <person name="Hamelin R.C."/>
            <person name="Grigoriev I.V."/>
            <person name="U'Ren J.M."/>
        </authorList>
    </citation>
    <scope>NUCLEOTIDE SEQUENCE [LARGE SCALE GENOMIC DNA]</scope>
    <source>
        <strain evidence="1 2">ER1909</strain>
    </source>
</reference>
<proteinExistence type="predicted"/>
<name>A0ACC0CWF5_9PEZI</name>
<organism evidence="1 2">
    <name type="scientific">Hypoxylon rubiginosum</name>
    <dbReference type="NCBI Taxonomy" id="110542"/>
    <lineage>
        <taxon>Eukaryota</taxon>
        <taxon>Fungi</taxon>
        <taxon>Dikarya</taxon>
        <taxon>Ascomycota</taxon>
        <taxon>Pezizomycotina</taxon>
        <taxon>Sordariomycetes</taxon>
        <taxon>Xylariomycetidae</taxon>
        <taxon>Xylariales</taxon>
        <taxon>Hypoxylaceae</taxon>
        <taxon>Hypoxylon</taxon>
    </lineage>
</organism>
<sequence length="89" mass="10208">MQEPRYCALLEAAEADIRGAMKTVAGKEDRGDEDITLRVGCLCGSGHHRSVAFSEQLAMVEWPRDWQLELTHRDVTLDVKRRKAIERRK</sequence>
<gene>
    <name evidence="1" type="ORF">F4821DRAFT_242182</name>
</gene>